<dbReference type="AlphaFoldDB" id="A0A7J6X6R8"/>
<dbReference type="Gene3D" id="3.30.780.10">
    <property type="entry name" value="SUI1-like domain"/>
    <property type="match status" value="1"/>
</dbReference>
<feature type="compositionally biased region" description="Acidic residues" evidence="1">
    <location>
        <begin position="203"/>
        <end position="221"/>
    </location>
</feature>
<dbReference type="PROSITE" id="PS50296">
    <property type="entry name" value="SUI1"/>
    <property type="match status" value="1"/>
</dbReference>
<keyword evidence="4" id="KW-1185">Reference proteome</keyword>
<protein>
    <recommendedName>
        <fullName evidence="2">SUI1 domain-containing protein</fullName>
    </recommendedName>
</protein>
<dbReference type="Proteomes" id="UP000554482">
    <property type="component" value="Unassembled WGS sequence"/>
</dbReference>
<sequence length="401" mass="45426">MDVEANRGSIASVPVWVKLFNVPKFLWNPKGLSSLTSTIGKPICCDKMTEKRTMLNFARVSVEVEAEKTLPSVIKANIKGNKVAIMRVEYPWKPSICTICKAFGHTNESCGKDPAPKPFRPQFKPQRIIQEENQWMQVNTKGVKKPDLPLETKNSQFVSITSNIFSCLEAPEHEVEIGDDGDEQREVELDSKEEEEKEKHDTEDEAEERESSSEDEDEVENEEHVSEQEDDEFDDEEGGDTDDNEEEDGELGSEEEHGEHNFQVCSSEGMHDLNLKNKNADSEIVKSPCLEKSVTSDVTTEISSIEKTNDRVHFRVRNIANGNLVTIINGMDPRFSCWKILKAFREDLHYKGEIVREPDLGLTIQVEGDLRKPIATFFVEEKLATLSQIKIHRSKKANTGL</sequence>
<gene>
    <name evidence="3" type="ORF">FRX31_005647</name>
</gene>
<dbReference type="InterPro" id="IPR036877">
    <property type="entry name" value="SUI1_dom_sf"/>
</dbReference>
<dbReference type="InterPro" id="IPR001950">
    <property type="entry name" value="SUI1"/>
</dbReference>
<feature type="region of interest" description="Disordered" evidence="1">
    <location>
        <begin position="174"/>
        <end position="257"/>
    </location>
</feature>
<evidence type="ECO:0000313" key="3">
    <source>
        <dbReference type="EMBL" id="KAF5204767.1"/>
    </source>
</evidence>
<dbReference type="OrthoDB" id="305182at2759"/>
<dbReference type="GO" id="GO:0003743">
    <property type="term" value="F:translation initiation factor activity"/>
    <property type="evidence" value="ECO:0007669"/>
    <property type="project" value="InterPro"/>
</dbReference>
<accession>A0A7J6X6R8</accession>
<dbReference type="PANTHER" id="PTHR31286:SF165">
    <property type="entry name" value="DUF4283 DOMAIN-CONTAINING PROTEIN"/>
    <property type="match status" value="1"/>
</dbReference>
<evidence type="ECO:0000313" key="4">
    <source>
        <dbReference type="Proteomes" id="UP000554482"/>
    </source>
</evidence>
<dbReference type="EMBL" id="JABWDY010004987">
    <property type="protein sequence ID" value="KAF5204767.1"/>
    <property type="molecule type" value="Genomic_DNA"/>
</dbReference>
<dbReference type="SUPFAM" id="SSF55159">
    <property type="entry name" value="eIF1-like"/>
    <property type="match status" value="1"/>
</dbReference>
<dbReference type="PANTHER" id="PTHR31286">
    <property type="entry name" value="GLYCINE-RICH CELL WALL STRUCTURAL PROTEIN 1.8-LIKE"/>
    <property type="match status" value="1"/>
</dbReference>
<dbReference type="InterPro" id="IPR040256">
    <property type="entry name" value="At4g02000-like"/>
</dbReference>
<comment type="caution">
    <text evidence="3">The sequence shown here is derived from an EMBL/GenBank/DDBJ whole genome shotgun (WGS) entry which is preliminary data.</text>
</comment>
<feature type="domain" description="SUI1" evidence="2">
    <location>
        <begin position="312"/>
        <end position="382"/>
    </location>
</feature>
<name>A0A7J6X6R8_THATH</name>
<proteinExistence type="predicted"/>
<organism evidence="3 4">
    <name type="scientific">Thalictrum thalictroides</name>
    <name type="common">Rue-anemone</name>
    <name type="synonym">Anemone thalictroides</name>
    <dbReference type="NCBI Taxonomy" id="46969"/>
    <lineage>
        <taxon>Eukaryota</taxon>
        <taxon>Viridiplantae</taxon>
        <taxon>Streptophyta</taxon>
        <taxon>Embryophyta</taxon>
        <taxon>Tracheophyta</taxon>
        <taxon>Spermatophyta</taxon>
        <taxon>Magnoliopsida</taxon>
        <taxon>Ranunculales</taxon>
        <taxon>Ranunculaceae</taxon>
        <taxon>Thalictroideae</taxon>
        <taxon>Thalictrum</taxon>
    </lineage>
</organism>
<evidence type="ECO:0000259" key="2">
    <source>
        <dbReference type="PROSITE" id="PS50296"/>
    </source>
</evidence>
<evidence type="ECO:0000256" key="1">
    <source>
        <dbReference type="SAM" id="MobiDB-lite"/>
    </source>
</evidence>
<reference evidence="3 4" key="1">
    <citation type="submission" date="2020-06" db="EMBL/GenBank/DDBJ databases">
        <title>Transcriptomic and genomic resources for Thalictrum thalictroides and T. hernandezii: Facilitating candidate gene discovery in an emerging model plant lineage.</title>
        <authorList>
            <person name="Arias T."/>
            <person name="Riano-Pachon D.M."/>
            <person name="Di Stilio V.S."/>
        </authorList>
    </citation>
    <scope>NUCLEOTIDE SEQUENCE [LARGE SCALE GENOMIC DNA]</scope>
    <source>
        <strain evidence="4">cv. WT478/WT964</strain>
        <tissue evidence="3">Leaves</tissue>
    </source>
</reference>
<feature type="compositionally biased region" description="Acidic residues" evidence="1">
    <location>
        <begin position="228"/>
        <end position="253"/>
    </location>
</feature>